<accession>G3HSA9</accession>
<organism evidence="1 2">
    <name type="scientific">Cricetulus griseus</name>
    <name type="common">Chinese hamster</name>
    <name type="synonym">Cricetulus barabensis griseus</name>
    <dbReference type="NCBI Taxonomy" id="10029"/>
    <lineage>
        <taxon>Eukaryota</taxon>
        <taxon>Metazoa</taxon>
        <taxon>Chordata</taxon>
        <taxon>Craniata</taxon>
        <taxon>Vertebrata</taxon>
        <taxon>Euteleostomi</taxon>
        <taxon>Mammalia</taxon>
        <taxon>Eutheria</taxon>
        <taxon>Euarchontoglires</taxon>
        <taxon>Glires</taxon>
        <taxon>Rodentia</taxon>
        <taxon>Myomorpha</taxon>
        <taxon>Muroidea</taxon>
        <taxon>Cricetidae</taxon>
        <taxon>Cricetinae</taxon>
        <taxon>Cricetulus</taxon>
    </lineage>
</organism>
<name>G3HSA9_CRIGR</name>
<proteinExistence type="predicted"/>
<gene>
    <name evidence="1" type="ORF">I79_013738</name>
</gene>
<protein>
    <submittedName>
        <fullName evidence="1">Uncharacterized protein</fullName>
    </submittedName>
</protein>
<sequence>MGKAYPLLSSNFPCIQRNAFHTGMYQTAINDSWNHENALGSKALEKEVFGLCAELPTLTADEQRLGGITTLCIPYWLSPSRDRCLLRAAPVTM</sequence>
<evidence type="ECO:0000313" key="2">
    <source>
        <dbReference type="Proteomes" id="UP000001075"/>
    </source>
</evidence>
<dbReference type="Proteomes" id="UP000001075">
    <property type="component" value="Unassembled WGS sequence"/>
</dbReference>
<dbReference type="InParanoid" id="G3HSA9"/>
<dbReference type="EMBL" id="JH000655">
    <property type="protein sequence ID" value="EGW06938.1"/>
    <property type="molecule type" value="Genomic_DNA"/>
</dbReference>
<reference evidence="2" key="1">
    <citation type="journal article" date="2011" name="Nat. Biotechnol.">
        <title>The genomic sequence of the Chinese hamster ovary (CHO)-K1 cell line.</title>
        <authorList>
            <person name="Xu X."/>
            <person name="Nagarajan H."/>
            <person name="Lewis N.E."/>
            <person name="Pan S."/>
            <person name="Cai Z."/>
            <person name="Liu X."/>
            <person name="Chen W."/>
            <person name="Xie M."/>
            <person name="Wang W."/>
            <person name="Hammond S."/>
            <person name="Andersen M.R."/>
            <person name="Neff N."/>
            <person name="Passarelli B."/>
            <person name="Koh W."/>
            <person name="Fan H.C."/>
            <person name="Wang J."/>
            <person name="Gui Y."/>
            <person name="Lee K.H."/>
            <person name="Betenbaugh M.J."/>
            <person name="Quake S.R."/>
            <person name="Famili I."/>
            <person name="Palsson B.O."/>
            <person name="Wang J."/>
        </authorList>
    </citation>
    <scope>NUCLEOTIDE SEQUENCE [LARGE SCALE GENOMIC DNA]</scope>
    <source>
        <strain evidence="2">CHO K1 cell line</strain>
    </source>
</reference>
<dbReference type="AlphaFoldDB" id="G3HSA9"/>
<evidence type="ECO:0000313" key="1">
    <source>
        <dbReference type="EMBL" id="EGW06938.1"/>
    </source>
</evidence>